<dbReference type="Proteomes" id="UP000518300">
    <property type="component" value="Unassembled WGS sequence"/>
</dbReference>
<dbReference type="RefSeq" id="WP_169346139.1">
    <property type="nucleotide sequence ID" value="NZ_JABBJJ010000080.1"/>
</dbReference>
<dbReference type="EMBL" id="JABBJJ010000080">
    <property type="protein sequence ID" value="NMO16851.1"/>
    <property type="molecule type" value="Genomic_DNA"/>
</dbReference>
<protein>
    <recommendedName>
        <fullName evidence="5">Peptidase C-terminal archaeal/bacterial domain-containing protein</fullName>
    </recommendedName>
</protein>
<gene>
    <name evidence="3" type="ORF">HG543_18580</name>
</gene>
<keyword evidence="2" id="KW-0732">Signal</keyword>
<evidence type="ECO:0000256" key="1">
    <source>
        <dbReference type="SAM" id="MobiDB-lite"/>
    </source>
</evidence>
<comment type="caution">
    <text evidence="3">The sequence shown here is derived from an EMBL/GenBank/DDBJ whole genome shotgun (WGS) entry which is preliminary data.</text>
</comment>
<dbReference type="Gene3D" id="2.60.120.380">
    <property type="match status" value="1"/>
</dbReference>
<feature type="chain" id="PRO_5032654677" description="Peptidase C-terminal archaeal/bacterial domain-containing protein" evidence="2">
    <location>
        <begin position="18"/>
        <end position="326"/>
    </location>
</feature>
<organism evidence="3 4">
    <name type="scientific">Pyxidicoccus fallax</name>
    <dbReference type="NCBI Taxonomy" id="394095"/>
    <lineage>
        <taxon>Bacteria</taxon>
        <taxon>Pseudomonadati</taxon>
        <taxon>Myxococcota</taxon>
        <taxon>Myxococcia</taxon>
        <taxon>Myxococcales</taxon>
        <taxon>Cystobacterineae</taxon>
        <taxon>Myxococcaceae</taxon>
        <taxon>Pyxidicoccus</taxon>
    </lineage>
</organism>
<dbReference type="PROSITE" id="PS51257">
    <property type="entry name" value="PROKAR_LIPOPROTEIN"/>
    <property type="match status" value="1"/>
</dbReference>
<keyword evidence="4" id="KW-1185">Reference proteome</keyword>
<name>A0A848LHL8_9BACT</name>
<sequence length="326" mass="35017">MRSQFLKACLVSMLALATACGGVPDGDTSPESPVGESTRAVLYPPPAPASGNILDSTTYMGRVNVPGAIQTQFTTTPQYFSFSFHVTGASTVKLEVTHLGSSMYLDTGLFLYGPRRADGSFGNTLLAVDDDSGYGQLSRISSVSLPAQGEYLAVVTSGSGAGKNFRLQVDCLGGACVTPQPAPSGYTLQLAQQPLPPHLEQTMTNVYWGCEGACNGWLRAYSFPWPYTGNPTLAMATRAVQAMPFFSQRGYYATGTFPFANLEPQLLPIFSTYNVPQQVLSTYGNGVESVVVASYASPLQGSDFNLFVILFPESRKVVTIEQEHFW</sequence>
<feature type="signal peptide" evidence="2">
    <location>
        <begin position="1"/>
        <end position="17"/>
    </location>
</feature>
<evidence type="ECO:0008006" key="5">
    <source>
        <dbReference type="Google" id="ProtNLM"/>
    </source>
</evidence>
<evidence type="ECO:0000313" key="4">
    <source>
        <dbReference type="Proteomes" id="UP000518300"/>
    </source>
</evidence>
<feature type="region of interest" description="Disordered" evidence="1">
    <location>
        <begin position="24"/>
        <end position="48"/>
    </location>
</feature>
<accession>A0A848LHL8</accession>
<dbReference type="AlphaFoldDB" id="A0A848LHL8"/>
<proteinExistence type="predicted"/>
<reference evidence="3 4" key="1">
    <citation type="submission" date="2020-04" db="EMBL/GenBank/DDBJ databases">
        <title>Draft genome of Pyxidicoccus fallax type strain.</title>
        <authorList>
            <person name="Whitworth D.E."/>
        </authorList>
    </citation>
    <scope>NUCLEOTIDE SEQUENCE [LARGE SCALE GENOMIC DNA]</scope>
    <source>
        <strain evidence="3 4">DSM 14698</strain>
    </source>
</reference>
<evidence type="ECO:0000256" key="2">
    <source>
        <dbReference type="SAM" id="SignalP"/>
    </source>
</evidence>
<evidence type="ECO:0000313" key="3">
    <source>
        <dbReference type="EMBL" id="NMO16851.1"/>
    </source>
</evidence>